<name>A0A9D5GX75_PEA</name>
<dbReference type="Gramene" id="Psat01G0306400-T1">
    <property type="protein sequence ID" value="KAI5444645.1"/>
    <property type="gene ID" value="KIW84_013064"/>
</dbReference>
<keyword evidence="3" id="KW-1185">Reference proteome</keyword>
<evidence type="ECO:0000313" key="2">
    <source>
        <dbReference type="EMBL" id="KAI5444645.1"/>
    </source>
</evidence>
<dbReference type="AlphaFoldDB" id="A0A9D5GX75"/>
<proteinExistence type="predicted"/>
<sequence length="92" mass="10062">MSKKGTKTISEFVLCIKAIVDSLAAIEGPILECDPIYSILQGLPEEYNPFILMVHGKTGPMDIYESIKPANSGGLSHHSHGRGKPSRRRGRN</sequence>
<dbReference type="Proteomes" id="UP001058974">
    <property type="component" value="Chromosome 1"/>
</dbReference>
<dbReference type="Gramene" id="chrUn1055G0000100-T1">
    <property type="protein sequence ID" value="KAI5381279.1"/>
    <property type="gene ID" value="KIW84_UN0864"/>
</dbReference>
<dbReference type="EMBL" id="JAMSHJ010000001">
    <property type="protein sequence ID" value="KAI5444645.1"/>
    <property type="molecule type" value="Genomic_DNA"/>
</dbReference>
<feature type="compositionally biased region" description="Basic residues" evidence="1">
    <location>
        <begin position="77"/>
        <end position="92"/>
    </location>
</feature>
<reference evidence="2 3" key="1">
    <citation type="journal article" date="2022" name="Nat. Genet.">
        <title>Improved pea reference genome and pan-genome highlight genomic features and evolutionary characteristics.</title>
        <authorList>
            <person name="Yang T."/>
            <person name="Liu R."/>
            <person name="Luo Y."/>
            <person name="Hu S."/>
            <person name="Wang D."/>
            <person name="Wang C."/>
            <person name="Pandey M.K."/>
            <person name="Ge S."/>
            <person name="Xu Q."/>
            <person name="Li N."/>
            <person name="Li G."/>
            <person name="Huang Y."/>
            <person name="Saxena R.K."/>
            <person name="Ji Y."/>
            <person name="Li M."/>
            <person name="Yan X."/>
            <person name="He Y."/>
            <person name="Liu Y."/>
            <person name="Wang X."/>
            <person name="Xiang C."/>
            <person name="Varshney R.K."/>
            <person name="Ding H."/>
            <person name="Gao S."/>
            <person name="Zong X."/>
        </authorList>
    </citation>
    <scope>NUCLEOTIDE SEQUENCE [LARGE SCALE GENOMIC DNA]</scope>
    <source>
        <strain evidence="2 3">cv. Zhongwan 6</strain>
    </source>
</reference>
<evidence type="ECO:0000313" key="3">
    <source>
        <dbReference type="Proteomes" id="UP001058974"/>
    </source>
</evidence>
<organism evidence="2 3">
    <name type="scientific">Pisum sativum</name>
    <name type="common">Garden pea</name>
    <name type="synonym">Lathyrus oleraceus</name>
    <dbReference type="NCBI Taxonomy" id="3888"/>
    <lineage>
        <taxon>Eukaryota</taxon>
        <taxon>Viridiplantae</taxon>
        <taxon>Streptophyta</taxon>
        <taxon>Embryophyta</taxon>
        <taxon>Tracheophyta</taxon>
        <taxon>Spermatophyta</taxon>
        <taxon>Magnoliopsida</taxon>
        <taxon>eudicotyledons</taxon>
        <taxon>Gunneridae</taxon>
        <taxon>Pentapetalae</taxon>
        <taxon>rosids</taxon>
        <taxon>fabids</taxon>
        <taxon>Fabales</taxon>
        <taxon>Fabaceae</taxon>
        <taxon>Papilionoideae</taxon>
        <taxon>50 kb inversion clade</taxon>
        <taxon>NPAAA clade</taxon>
        <taxon>Hologalegina</taxon>
        <taxon>IRL clade</taxon>
        <taxon>Fabeae</taxon>
        <taxon>Lathyrus</taxon>
    </lineage>
</organism>
<evidence type="ECO:0000256" key="1">
    <source>
        <dbReference type="SAM" id="MobiDB-lite"/>
    </source>
</evidence>
<protein>
    <submittedName>
        <fullName evidence="2">Uncharacterized protein</fullName>
    </submittedName>
</protein>
<feature type="region of interest" description="Disordered" evidence="1">
    <location>
        <begin position="69"/>
        <end position="92"/>
    </location>
</feature>
<accession>A0A9D5GX75</accession>
<comment type="caution">
    <text evidence="2">The sequence shown here is derived from an EMBL/GenBank/DDBJ whole genome shotgun (WGS) entry which is preliminary data.</text>
</comment>
<gene>
    <name evidence="2" type="ORF">KIW84_013064</name>
</gene>